<evidence type="ECO:0000313" key="4">
    <source>
        <dbReference type="Proteomes" id="UP000011087"/>
    </source>
</evidence>
<evidence type="ECO:0000313" key="3">
    <source>
        <dbReference type="EnsemblProtists" id="EKX31568"/>
    </source>
</evidence>
<proteinExistence type="predicted"/>
<reference evidence="3" key="3">
    <citation type="submission" date="2016-03" db="UniProtKB">
        <authorList>
            <consortium name="EnsemblProtists"/>
        </authorList>
    </citation>
    <scope>IDENTIFICATION</scope>
</reference>
<evidence type="ECO:0000313" key="2">
    <source>
        <dbReference type="EMBL" id="EKX31568.1"/>
    </source>
</evidence>
<reference evidence="4" key="2">
    <citation type="submission" date="2012-11" db="EMBL/GenBank/DDBJ databases">
        <authorList>
            <person name="Kuo A."/>
            <person name="Curtis B.A."/>
            <person name="Tanifuji G."/>
            <person name="Burki F."/>
            <person name="Gruber A."/>
            <person name="Irimia M."/>
            <person name="Maruyama S."/>
            <person name="Arias M.C."/>
            <person name="Ball S.G."/>
            <person name="Gile G.H."/>
            <person name="Hirakawa Y."/>
            <person name="Hopkins J.F."/>
            <person name="Rensing S.A."/>
            <person name="Schmutz J."/>
            <person name="Symeonidi A."/>
            <person name="Elias M."/>
            <person name="Eveleigh R.J."/>
            <person name="Herman E.K."/>
            <person name="Klute M.J."/>
            <person name="Nakayama T."/>
            <person name="Obornik M."/>
            <person name="Reyes-Prieto A."/>
            <person name="Armbrust E.V."/>
            <person name="Aves S.J."/>
            <person name="Beiko R.G."/>
            <person name="Coutinho P."/>
            <person name="Dacks J.B."/>
            <person name="Durnford D.G."/>
            <person name="Fast N.M."/>
            <person name="Green B.R."/>
            <person name="Grisdale C."/>
            <person name="Hempe F."/>
            <person name="Henrissat B."/>
            <person name="Hoppner M.P."/>
            <person name="Ishida K.-I."/>
            <person name="Kim E."/>
            <person name="Koreny L."/>
            <person name="Kroth P.G."/>
            <person name="Liu Y."/>
            <person name="Malik S.-B."/>
            <person name="Maier U.G."/>
            <person name="McRose D."/>
            <person name="Mock T."/>
            <person name="Neilson J.A."/>
            <person name="Onodera N.T."/>
            <person name="Poole A.M."/>
            <person name="Pritham E.J."/>
            <person name="Richards T.A."/>
            <person name="Rocap G."/>
            <person name="Roy S.W."/>
            <person name="Sarai C."/>
            <person name="Schaack S."/>
            <person name="Shirato S."/>
            <person name="Slamovits C.H."/>
            <person name="Spencer D.F."/>
            <person name="Suzuki S."/>
            <person name="Worden A.Z."/>
            <person name="Zauner S."/>
            <person name="Barry K."/>
            <person name="Bell C."/>
            <person name="Bharti A.K."/>
            <person name="Crow J.A."/>
            <person name="Grimwood J."/>
            <person name="Kramer R."/>
            <person name="Lindquist E."/>
            <person name="Lucas S."/>
            <person name="Salamov A."/>
            <person name="McFadden G.I."/>
            <person name="Lane C.E."/>
            <person name="Keeling P.J."/>
            <person name="Gray M.W."/>
            <person name="Grigoriev I.V."/>
            <person name="Archibald J.M."/>
        </authorList>
    </citation>
    <scope>NUCLEOTIDE SEQUENCE</scope>
    <source>
        <strain evidence="4">CCMP2712</strain>
    </source>
</reference>
<gene>
    <name evidence="2" type="ORF">GUITHDRAFT_122241</name>
</gene>
<sequence>MSSGSLWRTLTLLLLGSQVFRCGGKEECSGSQGGCQFAMLAAMKGLMLSCCRGESAADLYVSFVMVGRADDLRGDYVSRLANSIQLIQKYSLLHHVESEIVVVEWNPFQGQPALSAVLRQFTSPAPPAPPIRIITVPNSFHRKVQGDTNQTFFEFMAKNVGARRARGEFVLVSNGDVVFNQHVFRALSKKLLDRDAYFRIPRVETSAVFDPREDVMRRIELVESMSTSLTEEPLCDVGQTFCPGRYNVGVCERGFLGSERHDIHFGNADELYMPAAGDFFLIHR</sequence>
<dbReference type="OrthoDB" id="2329609at2759"/>
<dbReference type="KEGG" id="gtt:GUITHDRAFT_122241"/>
<dbReference type="AlphaFoldDB" id="L1I5M9"/>
<dbReference type="EnsemblProtists" id="EKX31568">
    <property type="protein sequence ID" value="EKX31568"/>
    <property type="gene ID" value="GUITHDRAFT_122241"/>
</dbReference>
<dbReference type="GeneID" id="17288297"/>
<dbReference type="PaxDb" id="55529-EKX31568"/>
<dbReference type="EMBL" id="JH993261">
    <property type="protein sequence ID" value="EKX31568.1"/>
    <property type="molecule type" value="Genomic_DNA"/>
</dbReference>
<feature type="signal peptide" evidence="1">
    <location>
        <begin position="1"/>
        <end position="24"/>
    </location>
</feature>
<dbReference type="RefSeq" id="XP_005818548.1">
    <property type="nucleotide sequence ID" value="XM_005818491.1"/>
</dbReference>
<keyword evidence="4" id="KW-1185">Reference proteome</keyword>
<accession>L1I5M9</accession>
<feature type="chain" id="PRO_5008769627" evidence="1">
    <location>
        <begin position="25"/>
        <end position="284"/>
    </location>
</feature>
<evidence type="ECO:0000256" key="1">
    <source>
        <dbReference type="SAM" id="SignalP"/>
    </source>
</evidence>
<dbReference type="InterPro" id="IPR029044">
    <property type="entry name" value="Nucleotide-diphossugar_trans"/>
</dbReference>
<reference evidence="2 4" key="1">
    <citation type="journal article" date="2012" name="Nature">
        <title>Algal genomes reveal evolutionary mosaicism and the fate of nucleomorphs.</title>
        <authorList>
            <consortium name="DOE Joint Genome Institute"/>
            <person name="Curtis B.A."/>
            <person name="Tanifuji G."/>
            <person name="Burki F."/>
            <person name="Gruber A."/>
            <person name="Irimia M."/>
            <person name="Maruyama S."/>
            <person name="Arias M.C."/>
            <person name="Ball S.G."/>
            <person name="Gile G.H."/>
            <person name="Hirakawa Y."/>
            <person name="Hopkins J.F."/>
            <person name="Kuo A."/>
            <person name="Rensing S.A."/>
            <person name="Schmutz J."/>
            <person name="Symeonidi A."/>
            <person name="Elias M."/>
            <person name="Eveleigh R.J."/>
            <person name="Herman E.K."/>
            <person name="Klute M.J."/>
            <person name="Nakayama T."/>
            <person name="Obornik M."/>
            <person name="Reyes-Prieto A."/>
            <person name="Armbrust E.V."/>
            <person name="Aves S.J."/>
            <person name="Beiko R.G."/>
            <person name="Coutinho P."/>
            <person name="Dacks J.B."/>
            <person name="Durnford D.G."/>
            <person name="Fast N.M."/>
            <person name="Green B.R."/>
            <person name="Grisdale C.J."/>
            <person name="Hempel F."/>
            <person name="Henrissat B."/>
            <person name="Hoppner M.P."/>
            <person name="Ishida K."/>
            <person name="Kim E."/>
            <person name="Koreny L."/>
            <person name="Kroth P.G."/>
            <person name="Liu Y."/>
            <person name="Malik S.B."/>
            <person name="Maier U.G."/>
            <person name="McRose D."/>
            <person name="Mock T."/>
            <person name="Neilson J.A."/>
            <person name="Onodera N.T."/>
            <person name="Poole A.M."/>
            <person name="Pritham E.J."/>
            <person name="Richards T.A."/>
            <person name="Rocap G."/>
            <person name="Roy S.W."/>
            <person name="Sarai C."/>
            <person name="Schaack S."/>
            <person name="Shirato S."/>
            <person name="Slamovits C.H."/>
            <person name="Spencer D.F."/>
            <person name="Suzuki S."/>
            <person name="Worden A.Z."/>
            <person name="Zauner S."/>
            <person name="Barry K."/>
            <person name="Bell C."/>
            <person name="Bharti A.K."/>
            <person name="Crow J.A."/>
            <person name="Grimwood J."/>
            <person name="Kramer R."/>
            <person name="Lindquist E."/>
            <person name="Lucas S."/>
            <person name="Salamov A."/>
            <person name="McFadden G.I."/>
            <person name="Lane C.E."/>
            <person name="Keeling P.J."/>
            <person name="Gray M.W."/>
            <person name="Grigoriev I.V."/>
            <person name="Archibald J.M."/>
        </authorList>
    </citation>
    <scope>NUCLEOTIDE SEQUENCE</scope>
    <source>
        <strain evidence="2 4">CCMP2712</strain>
    </source>
</reference>
<keyword evidence="1" id="KW-0732">Signal</keyword>
<dbReference type="eggNOG" id="ENOG502SAST">
    <property type="taxonomic scope" value="Eukaryota"/>
</dbReference>
<dbReference type="SUPFAM" id="SSF53448">
    <property type="entry name" value="Nucleotide-diphospho-sugar transferases"/>
    <property type="match status" value="1"/>
</dbReference>
<protein>
    <submittedName>
        <fullName evidence="2 3">Uncharacterized protein</fullName>
    </submittedName>
</protein>
<dbReference type="Proteomes" id="UP000011087">
    <property type="component" value="Unassembled WGS sequence"/>
</dbReference>
<dbReference type="HOGENOM" id="CLU_981583_0_0_1"/>
<organism evidence="2">
    <name type="scientific">Guillardia theta (strain CCMP2712)</name>
    <name type="common">Cryptophyte</name>
    <dbReference type="NCBI Taxonomy" id="905079"/>
    <lineage>
        <taxon>Eukaryota</taxon>
        <taxon>Cryptophyceae</taxon>
        <taxon>Pyrenomonadales</taxon>
        <taxon>Geminigeraceae</taxon>
        <taxon>Guillardia</taxon>
    </lineage>
</organism>
<name>L1I5M9_GUITC</name>